<feature type="domain" description="Tyrosine-protein phosphatase" evidence="6">
    <location>
        <begin position="5"/>
        <end position="147"/>
    </location>
</feature>
<organism evidence="8 9">
    <name type="scientific">Xylona heveae (strain CBS 132557 / TC161)</name>
    <dbReference type="NCBI Taxonomy" id="1328760"/>
    <lineage>
        <taxon>Eukaryota</taxon>
        <taxon>Fungi</taxon>
        <taxon>Dikarya</taxon>
        <taxon>Ascomycota</taxon>
        <taxon>Pezizomycotina</taxon>
        <taxon>Xylonomycetes</taxon>
        <taxon>Xylonales</taxon>
        <taxon>Xylonaceae</taxon>
        <taxon>Xylona</taxon>
    </lineage>
</organism>
<dbReference type="InterPro" id="IPR016278">
    <property type="entry name" value="DUSP12"/>
</dbReference>
<dbReference type="InterPro" id="IPR000387">
    <property type="entry name" value="Tyr_Pase_dom"/>
</dbReference>
<dbReference type="PANTHER" id="PTHR45848">
    <property type="entry name" value="DUAL SPECIFICITY PROTEIN PHOSPHATASE 12 FAMILY MEMBER"/>
    <property type="match status" value="1"/>
</dbReference>
<dbReference type="STRING" id="1328760.A0A165FY65"/>
<feature type="active site" description="Phosphocysteine intermediate" evidence="5">
    <location>
        <position position="91"/>
    </location>
</feature>
<gene>
    <name evidence="8" type="ORF">L228DRAFT_248244</name>
</gene>
<dbReference type="EMBL" id="KV407460">
    <property type="protein sequence ID" value="KZF21524.1"/>
    <property type="molecule type" value="Genomic_DNA"/>
</dbReference>
<keyword evidence="3" id="KW-0378">Hydrolase</keyword>
<dbReference type="PROSITE" id="PS00383">
    <property type="entry name" value="TYR_PHOSPHATASE_1"/>
    <property type="match status" value="1"/>
</dbReference>
<evidence type="ECO:0000259" key="6">
    <source>
        <dbReference type="PROSITE" id="PS50054"/>
    </source>
</evidence>
<dbReference type="FunCoup" id="A0A165FY65">
    <property type="interactions" value="749"/>
</dbReference>
<dbReference type="GO" id="GO:0005634">
    <property type="term" value="C:nucleus"/>
    <property type="evidence" value="ECO:0007669"/>
    <property type="project" value="TreeGrafter"/>
</dbReference>
<feature type="domain" description="Tyrosine specific protein phosphatases" evidence="7">
    <location>
        <begin position="64"/>
        <end position="126"/>
    </location>
</feature>
<reference evidence="8 9" key="1">
    <citation type="journal article" date="2016" name="Fungal Biol.">
        <title>The genome of Xylona heveae provides a window into fungal endophytism.</title>
        <authorList>
            <person name="Gazis R."/>
            <person name="Kuo A."/>
            <person name="Riley R."/>
            <person name="LaButti K."/>
            <person name="Lipzen A."/>
            <person name="Lin J."/>
            <person name="Amirebrahimi M."/>
            <person name="Hesse C.N."/>
            <person name="Spatafora J.W."/>
            <person name="Henrissat B."/>
            <person name="Hainaut M."/>
            <person name="Grigoriev I.V."/>
            <person name="Hibbett D.S."/>
        </authorList>
    </citation>
    <scope>NUCLEOTIDE SEQUENCE [LARGE SCALE GENOMIC DNA]</scope>
    <source>
        <strain evidence="8 9">TC161</strain>
    </source>
</reference>
<evidence type="ECO:0000256" key="2">
    <source>
        <dbReference type="ARBA" id="ARBA00013064"/>
    </source>
</evidence>
<comment type="similarity">
    <text evidence="1">Belongs to the protein-tyrosine phosphatase family. Non-receptor class dual specificity subfamily.</text>
</comment>
<sequence>MALLDRIPGDDNIYIGGIFSLRRREALKEANITHVVSVLRMPLEEALFQPYKHHVVEVDDIEDENLLEHFEATNKFIQDGLDAGGGVLVHCAMGKSRSATCAAAFLMAKYHISPYEALGQIRRGRPMCEPNQGFMAQLEIYDKMNTPENVAENPIYQRWLYKKEVELSLASGRAPEDIRFEDEQTPKEGEDPAQFDLRCRKCRRALATSHFVVAHEPKSGAATSCAHYFLDPLSWMRSELEQGKLDGRLECPKCKTNVGKYAWQGMQCSCGEWIVPGISLARGRVDEAKIRNIPAGAVGGIRLPPGASKDGHS</sequence>
<evidence type="ECO:0000313" key="9">
    <source>
        <dbReference type="Proteomes" id="UP000076632"/>
    </source>
</evidence>
<dbReference type="PROSITE" id="PS50054">
    <property type="entry name" value="TYR_PHOSPHATASE_DUAL"/>
    <property type="match status" value="1"/>
</dbReference>
<keyword evidence="4" id="KW-0904">Protein phosphatase</keyword>
<dbReference type="AlphaFoldDB" id="A0A165FY65"/>
<evidence type="ECO:0000313" key="8">
    <source>
        <dbReference type="EMBL" id="KZF21524.1"/>
    </source>
</evidence>
<evidence type="ECO:0000256" key="1">
    <source>
        <dbReference type="ARBA" id="ARBA00008601"/>
    </source>
</evidence>
<dbReference type="Gene3D" id="3.90.190.10">
    <property type="entry name" value="Protein tyrosine phosphatase superfamily"/>
    <property type="match status" value="1"/>
</dbReference>
<dbReference type="InParanoid" id="A0A165FY65"/>
<dbReference type="InterPro" id="IPR020422">
    <property type="entry name" value="TYR_PHOSPHATASE_DUAL_dom"/>
</dbReference>
<evidence type="ECO:0000256" key="4">
    <source>
        <dbReference type="ARBA" id="ARBA00022912"/>
    </source>
</evidence>
<dbReference type="EC" id="3.1.3.48" evidence="2"/>
<dbReference type="PANTHER" id="PTHR45848:SF4">
    <property type="entry name" value="DUAL SPECIFICITY PROTEIN PHOSPHATASE 12"/>
    <property type="match status" value="1"/>
</dbReference>
<dbReference type="OrthoDB" id="2017893at2759"/>
<accession>A0A165FY65</accession>
<evidence type="ECO:0000259" key="7">
    <source>
        <dbReference type="PROSITE" id="PS50056"/>
    </source>
</evidence>
<dbReference type="SUPFAM" id="SSF52799">
    <property type="entry name" value="(Phosphotyrosine protein) phosphatases II"/>
    <property type="match status" value="1"/>
</dbReference>
<evidence type="ECO:0000256" key="3">
    <source>
        <dbReference type="ARBA" id="ARBA00022801"/>
    </source>
</evidence>
<dbReference type="SMART" id="SM00195">
    <property type="entry name" value="DSPc"/>
    <property type="match status" value="1"/>
</dbReference>
<dbReference type="OMA" id="FAWQGMQ"/>
<dbReference type="GO" id="GO:0008138">
    <property type="term" value="F:protein tyrosine/serine/threonine phosphatase activity"/>
    <property type="evidence" value="ECO:0007669"/>
    <property type="project" value="InterPro"/>
</dbReference>
<dbReference type="InterPro" id="IPR000340">
    <property type="entry name" value="Dual-sp_phosphatase_cat-dom"/>
</dbReference>
<protein>
    <recommendedName>
        <fullName evidence="2">protein-tyrosine-phosphatase</fullName>
        <ecNumber evidence="2">3.1.3.48</ecNumber>
    </recommendedName>
</protein>
<proteinExistence type="inferred from homology"/>
<dbReference type="PIRSF" id="PIRSF000941">
    <property type="entry name" value="DUSP12"/>
    <property type="match status" value="1"/>
</dbReference>
<dbReference type="Pfam" id="PF00782">
    <property type="entry name" value="DSPc"/>
    <property type="match status" value="1"/>
</dbReference>
<dbReference type="InterPro" id="IPR016130">
    <property type="entry name" value="Tyr_Pase_AS"/>
</dbReference>
<dbReference type="Proteomes" id="UP000076632">
    <property type="component" value="Unassembled WGS sequence"/>
</dbReference>
<dbReference type="GeneID" id="28897948"/>
<keyword evidence="9" id="KW-1185">Reference proteome</keyword>
<name>A0A165FY65_XYLHT</name>
<dbReference type="GO" id="GO:0004725">
    <property type="term" value="F:protein tyrosine phosphatase activity"/>
    <property type="evidence" value="ECO:0007669"/>
    <property type="project" value="UniProtKB-EC"/>
</dbReference>
<dbReference type="PROSITE" id="PS50056">
    <property type="entry name" value="TYR_PHOSPHATASE_2"/>
    <property type="match status" value="1"/>
</dbReference>
<dbReference type="RefSeq" id="XP_018187079.1">
    <property type="nucleotide sequence ID" value="XM_018332811.1"/>
</dbReference>
<dbReference type="CDD" id="cd14518">
    <property type="entry name" value="DSP_fungal_YVH1"/>
    <property type="match status" value="1"/>
</dbReference>
<evidence type="ECO:0000256" key="5">
    <source>
        <dbReference type="PIRSR" id="PIRSR000941-50"/>
    </source>
</evidence>
<dbReference type="InterPro" id="IPR029021">
    <property type="entry name" value="Prot-tyrosine_phosphatase-like"/>
</dbReference>